<dbReference type="EMBL" id="KV419396">
    <property type="protein sequence ID" value="KZS97503.1"/>
    <property type="molecule type" value="Genomic_DNA"/>
</dbReference>
<keyword evidence="2" id="KW-1185">Reference proteome</keyword>
<gene>
    <name evidence="1" type="ORF">SISNIDRAFT_187972</name>
</gene>
<dbReference type="Proteomes" id="UP000076722">
    <property type="component" value="Unassembled WGS sequence"/>
</dbReference>
<reference evidence="1 2" key="1">
    <citation type="journal article" date="2016" name="Mol. Biol. Evol.">
        <title>Comparative Genomics of Early-Diverging Mushroom-Forming Fungi Provides Insights into the Origins of Lignocellulose Decay Capabilities.</title>
        <authorList>
            <person name="Nagy L.G."/>
            <person name="Riley R."/>
            <person name="Tritt A."/>
            <person name="Adam C."/>
            <person name="Daum C."/>
            <person name="Floudas D."/>
            <person name="Sun H."/>
            <person name="Yadav J.S."/>
            <person name="Pangilinan J."/>
            <person name="Larsson K.H."/>
            <person name="Matsuura K."/>
            <person name="Barry K."/>
            <person name="Labutti K."/>
            <person name="Kuo R."/>
            <person name="Ohm R.A."/>
            <person name="Bhattacharya S.S."/>
            <person name="Shirouzu T."/>
            <person name="Yoshinaga Y."/>
            <person name="Martin F.M."/>
            <person name="Grigoriev I.V."/>
            <person name="Hibbett D.S."/>
        </authorList>
    </citation>
    <scope>NUCLEOTIDE SEQUENCE [LARGE SCALE GENOMIC DNA]</scope>
    <source>
        <strain evidence="1 2">HHB9708</strain>
    </source>
</reference>
<proteinExistence type="predicted"/>
<organism evidence="1 2">
    <name type="scientific">Sistotremastrum niveocremeum HHB9708</name>
    <dbReference type="NCBI Taxonomy" id="1314777"/>
    <lineage>
        <taxon>Eukaryota</taxon>
        <taxon>Fungi</taxon>
        <taxon>Dikarya</taxon>
        <taxon>Basidiomycota</taxon>
        <taxon>Agaricomycotina</taxon>
        <taxon>Agaricomycetes</taxon>
        <taxon>Sistotremastrales</taxon>
        <taxon>Sistotremastraceae</taxon>
        <taxon>Sertulicium</taxon>
        <taxon>Sertulicium niveocremeum</taxon>
    </lineage>
</organism>
<name>A0A164Z3D9_9AGAM</name>
<sequence length="81" mass="8869">MDPTLMFLTAAISVAVPHGRASLICPPFSLCLRRERHHLFVQNHIQTQLCPLLSIVTSIKGAWGGSSTGPEFVDRVAWVSV</sequence>
<dbReference type="AlphaFoldDB" id="A0A164Z3D9"/>
<evidence type="ECO:0000313" key="1">
    <source>
        <dbReference type="EMBL" id="KZS97503.1"/>
    </source>
</evidence>
<accession>A0A164Z3D9</accession>
<evidence type="ECO:0000313" key="2">
    <source>
        <dbReference type="Proteomes" id="UP000076722"/>
    </source>
</evidence>
<protein>
    <submittedName>
        <fullName evidence="1">Uncharacterized protein</fullName>
    </submittedName>
</protein>